<accession>A0A0G3BHA5</accession>
<evidence type="ECO:0000313" key="1">
    <source>
        <dbReference type="EMBL" id="AKJ28784.1"/>
    </source>
</evidence>
<sequence>MAEAIEFSIGCFLDNKPAMGVVRKDLTRDQAEQFVRGYSDLIKHRGKQKEAQA</sequence>
<dbReference type="KEGG" id="pbh:AAW51_2093"/>
<dbReference type="EMBL" id="CP011371">
    <property type="protein sequence ID" value="AKJ28784.1"/>
    <property type="molecule type" value="Genomic_DNA"/>
</dbReference>
<evidence type="ECO:0000313" key="2">
    <source>
        <dbReference type="Proteomes" id="UP000035352"/>
    </source>
</evidence>
<dbReference type="AlphaFoldDB" id="A0A0G3BHA5"/>
<reference evidence="1 2" key="1">
    <citation type="submission" date="2015-05" db="EMBL/GenBank/DDBJ databases">
        <authorList>
            <person name="Tang B."/>
            <person name="Yu Y."/>
        </authorList>
    </citation>
    <scope>NUCLEOTIDE SEQUENCE [LARGE SCALE GENOMIC DNA]</scope>
    <source>
        <strain evidence="1 2">DSM 7029</strain>
    </source>
</reference>
<gene>
    <name evidence="1" type="ORF">AAW51_2093</name>
</gene>
<keyword evidence="2" id="KW-1185">Reference proteome</keyword>
<dbReference type="Proteomes" id="UP000035352">
    <property type="component" value="Chromosome"/>
</dbReference>
<dbReference type="STRING" id="413882.AAW51_2093"/>
<name>A0A0G3BHA5_9BURK</name>
<proteinExistence type="predicted"/>
<organism evidence="1 2">
    <name type="scientific">Caldimonas brevitalea</name>
    <dbReference type="NCBI Taxonomy" id="413882"/>
    <lineage>
        <taxon>Bacteria</taxon>
        <taxon>Pseudomonadati</taxon>
        <taxon>Pseudomonadota</taxon>
        <taxon>Betaproteobacteria</taxon>
        <taxon>Burkholderiales</taxon>
        <taxon>Sphaerotilaceae</taxon>
        <taxon>Caldimonas</taxon>
    </lineage>
</organism>
<protein>
    <submittedName>
        <fullName evidence="1">Uncharacterized protein</fullName>
    </submittedName>
</protein>